<feature type="transmembrane region" description="Helical" evidence="7">
    <location>
        <begin position="110"/>
        <end position="133"/>
    </location>
</feature>
<evidence type="ECO:0000256" key="2">
    <source>
        <dbReference type="ARBA" id="ARBA00008789"/>
    </source>
</evidence>
<dbReference type="PANTHER" id="PTHR16024">
    <property type="entry name" value="XK-RELATED PROTEIN"/>
    <property type="match status" value="1"/>
</dbReference>
<dbReference type="CTD" id="389610"/>
<dbReference type="Bgee" id="ENSMODG00000012058">
    <property type="expression patterns" value="Expressed in forelimb bud and 9 other cell types or tissues"/>
</dbReference>
<dbReference type="GO" id="GO:0005886">
    <property type="term" value="C:plasma membrane"/>
    <property type="evidence" value="ECO:0007669"/>
    <property type="project" value="UniProtKB-SubCell"/>
</dbReference>
<comment type="subcellular location">
    <subcellularLocation>
        <location evidence="1">Cell membrane</location>
        <topology evidence="1">Multi-pass membrane protein</topology>
    </subcellularLocation>
    <subcellularLocation>
        <location evidence="7">Membrane</location>
        <topology evidence="7">Multi-pass membrane protein</topology>
    </subcellularLocation>
</comment>
<comment type="similarity">
    <text evidence="2 7">Belongs to the XK family.</text>
</comment>
<dbReference type="KEGG" id="mdo:100032619"/>
<dbReference type="InterPro" id="IPR050895">
    <property type="entry name" value="XK-related_scramblase"/>
</dbReference>
<feature type="chain" id="PRO_5023822591" description="XK-related protein" evidence="9">
    <location>
        <begin position="19"/>
        <end position="731"/>
    </location>
</feature>
<sequence length="731" mass="81711">MHAGYLVICALLLAAEQGARLCTVVYYFHTKQYLWAWLTLSTLLPGCLIQGLSYLWFLADGHQGSCSLVIVHLLQLGTWKRHWDTFLTTMTKEEESPDMRKVLLHQGDLFVLRLLEALLQIGPHLLLQAYAFISADFQDPVPGVSAVLSWLSLSWSLVSYTRIMSLIKPGHLAMPWAALLCQLLWRLAMLGTRIITLVLFSQAYHCWVLVVGGAHWLVMTFWLVAQQSDIIDSTCCWRLFNLLVGALYVFCYINFWDSPSRNRMTTFYTIMLMENIILLLLATDFLQGASWGTMWMTIGIVSGFIIGCASLVIYYSLLHPKSTEIWQGFIRKFCGSVDSDKTEKEPSSFQCTKPVEEKSESLGLYPVEDPKDPKYQGNSLSMDWGASTGSQVVRDEATAKCHHHWLLVKLALKTGNMSKINAAFGNGGLDCFCPPIYITSKCFGPQMKLSFLEKEFPLPQKHCGPPCQTSWQKDSQAEDIPETKEDPLETSSFITLSSHQHVHAPTHKTLSVAVLEGPFVSPKEKVSDVLQDDFSLSKCGAQEEVCRIQTKVPWRPEKSISESPIGQGGGKGRRQENSTFYFSATMEGATPSHHEARTAPPVSCRKVDIEKDQQTNSDPNHLVPKPFPISVANISPILGTSTAHRLRHNTGLYNGSQCSLPGVSSAGSRRPLELWTAPGNSFLSVGTWVSMIRSKLKPSGEPYCTSTPKSEPRKDGDSLRERLRQESNLFF</sequence>
<feature type="transmembrane region" description="Helical" evidence="7">
    <location>
        <begin position="145"/>
        <end position="164"/>
    </location>
</feature>
<reference evidence="10" key="2">
    <citation type="submission" date="2025-08" db="UniProtKB">
        <authorList>
            <consortium name="Ensembl"/>
        </authorList>
    </citation>
    <scope>IDENTIFICATION</scope>
</reference>
<feature type="signal peptide" evidence="9">
    <location>
        <begin position="1"/>
        <end position="18"/>
    </location>
</feature>
<organism evidence="10 11">
    <name type="scientific">Monodelphis domestica</name>
    <name type="common">Gray short-tailed opossum</name>
    <dbReference type="NCBI Taxonomy" id="13616"/>
    <lineage>
        <taxon>Eukaryota</taxon>
        <taxon>Metazoa</taxon>
        <taxon>Chordata</taxon>
        <taxon>Craniata</taxon>
        <taxon>Vertebrata</taxon>
        <taxon>Euteleostomi</taxon>
        <taxon>Mammalia</taxon>
        <taxon>Metatheria</taxon>
        <taxon>Didelphimorphia</taxon>
        <taxon>Didelphidae</taxon>
        <taxon>Monodelphis</taxon>
    </lineage>
</organism>
<dbReference type="OMA" id="VDSTCHW"/>
<dbReference type="GO" id="GO:0016020">
    <property type="term" value="C:membrane"/>
    <property type="evidence" value="ECO:0000318"/>
    <property type="project" value="GO_Central"/>
</dbReference>
<feature type="transmembrane region" description="Helical" evidence="7">
    <location>
        <begin position="237"/>
        <end position="255"/>
    </location>
</feature>
<keyword evidence="3" id="KW-1003">Cell membrane</keyword>
<feature type="compositionally biased region" description="Basic and acidic residues" evidence="8">
    <location>
        <begin position="710"/>
        <end position="719"/>
    </location>
</feature>
<evidence type="ECO:0000256" key="5">
    <source>
        <dbReference type="ARBA" id="ARBA00022989"/>
    </source>
</evidence>
<dbReference type="GeneID" id="100032619"/>
<evidence type="ECO:0000256" key="7">
    <source>
        <dbReference type="RuleBase" id="RU910716"/>
    </source>
</evidence>
<dbReference type="InterPro" id="IPR018629">
    <property type="entry name" value="XK-rel"/>
</dbReference>
<feature type="transmembrane region" description="Helical" evidence="7">
    <location>
        <begin position="267"/>
        <end position="286"/>
    </location>
</feature>
<dbReference type="PANTHER" id="PTHR16024:SF15">
    <property type="entry name" value="XK-RELATED PROTEIN 5"/>
    <property type="match status" value="1"/>
</dbReference>
<reference evidence="10 11" key="1">
    <citation type="journal article" date="2007" name="Nature">
        <title>Genome of the marsupial Monodelphis domestica reveals innovation in non-coding sequences.</title>
        <authorList>
            <person name="Mikkelsen T.S."/>
            <person name="Wakefield M.J."/>
            <person name="Aken B."/>
            <person name="Amemiya C.T."/>
            <person name="Chang J.L."/>
            <person name="Duke S."/>
            <person name="Garber M."/>
            <person name="Gentles A.J."/>
            <person name="Goodstadt L."/>
            <person name="Heger A."/>
            <person name="Jurka J."/>
            <person name="Kamal M."/>
            <person name="Mauceli E."/>
            <person name="Searle S.M."/>
            <person name="Sharpe T."/>
            <person name="Baker M.L."/>
            <person name="Batzer M.A."/>
            <person name="Benos P.V."/>
            <person name="Belov K."/>
            <person name="Clamp M."/>
            <person name="Cook A."/>
            <person name="Cuff J."/>
            <person name="Das R."/>
            <person name="Davidow L."/>
            <person name="Deakin J.E."/>
            <person name="Fazzari M.J."/>
            <person name="Glass J.L."/>
            <person name="Grabherr M."/>
            <person name="Greally J.M."/>
            <person name="Gu W."/>
            <person name="Hore T.A."/>
            <person name="Huttley G.A."/>
            <person name="Kleber M."/>
            <person name="Jirtle R.L."/>
            <person name="Koina E."/>
            <person name="Lee J.T."/>
            <person name="Mahony S."/>
            <person name="Marra M.A."/>
            <person name="Miller R.D."/>
            <person name="Nicholls R.D."/>
            <person name="Oda M."/>
            <person name="Papenfuss A.T."/>
            <person name="Parra Z.E."/>
            <person name="Pollock D.D."/>
            <person name="Ray D.A."/>
            <person name="Schein J.E."/>
            <person name="Speed T.P."/>
            <person name="Thompson K."/>
            <person name="VandeBerg J.L."/>
            <person name="Wade C.M."/>
            <person name="Walker J.A."/>
            <person name="Waters P.D."/>
            <person name="Webber C."/>
            <person name="Weidman J.R."/>
            <person name="Xie X."/>
            <person name="Zody M.C."/>
            <person name="Baldwin J."/>
            <person name="Abdouelleil A."/>
            <person name="Abdulkadir J."/>
            <person name="Abebe A."/>
            <person name="Abera B."/>
            <person name="Abreu J."/>
            <person name="Acer S.C."/>
            <person name="Aftuck L."/>
            <person name="Alexander A."/>
            <person name="An P."/>
            <person name="Anderson E."/>
            <person name="Anderson S."/>
            <person name="Arachi H."/>
            <person name="Azer M."/>
            <person name="Bachantsang P."/>
            <person name="Barry A."/>
            <person name="Bayul T."/>
            <person name="Berlin A."/>
            <person name="Bessette D."/>
            <person name="Bloom T."/>
            <person name="Bloom T."/>
            <person name="Boguslavskiy L."/>
            <person name="Bonnet C."/>
            <person name="Boukhgalter B."/>
            <person name="Bourzgui I."/>
            <person name="Brown A."/>
            <person name="Cahill P."/>
            <person name="Channer S."/>
            <person name="Cheshatsang Y."/>
            <person name="Chuda L."/>
            <person name="Citroen M."/>
            <person name="Collymore A."/>
            <person name="Cooke P."/>
            <person name="Costello M."/>
            <person name="D'Aco K."/>
            <person name="Daza R."/>
            <person name="De Haan G."/>
            <person name="DeGray S."/>
            <person name="DeMaso C."/>
            <person name="Dhargay N."/>
            <person name="Dooley K."/>
            <person name="Dooley E."/>
            <person name="Doricent M."/>
            <person name="Dorje P."/>
            <person name="Dorjee K."/>
            <person name="Dupes A."/>
            <person name="Elong R."/>
            <person name="Falk J."/>
            <person name="Farina A."/>
            <person name="Faro S."/>
            <person name="Ferguson D."/>
            <person name="Fisher S."/>
            <person name="Foley C.D."/>
            <person name="Franke A."/>
            <person name="Friedrich D."/>
            <person name="Gadbois L."/>
            <person name="Gearin G."/>
            <person name="Gearin C.R."/>
            <person name="Giannoukos G."/>
            <person name="Goode T."/>
            <person name="Graham J."/>
            <person name="Grandbois E."/>
            <person name="Grewal S."/>
            <person name="Gyaltsen K."/>
            <person name="Hafez N."/>
            <person name="Hagos B."/>
            <person name="Hall J."/>
            <person name="Henson C."/>
            <person name="Hollinger A."/>
            <person name="Honan T."/>
            <person name="Huard M.D."/>
            <person name="Hughes L."/>
            <person name="Hurhula B."/>
            <person name="Husby M.E."/>
            <person name="Kamat A."/>
            <person name="Kanga B."/>
            <person name="Kashin S."/>
            <person name="Khazanovich D."/>
            <person name="Kisner P."/>
            <person name="Lance K."/>
            <person name="Lara M."/>
            <person name="Lee W."/>
            <person name="Lennon N."/>
            <person name="Letendre F."/>
            <person name="LeVine R."/>
            <person name="Lipovsky A."/>
            <person name="Liu X."/>
            <person name="Liu J."/>
            <person name="Liu S."/>
            <person name="Lokyitsang T."/>
            <person name="Lokyitsang Y."/>
            <person name="Lubonja R."/>
            <person name="Lui A."/>
            <person name="MacDonald P."/>
            <person name="Magnisalis V."/>
            <person name="Maru K."/>
            <person name="Matthews C."/>
            <person name="McCusker W."/>
            <person name="McDonough S."/>
            <person name="Mehta T."/>
            <person name="Meldrim J."/>
            <person name="Meneus L."/>
            <person name="Mihai O."/>
            <person name="Mihalev A."/>
            <person name="Mihova T."/>
            <person name="Mittelman R."/>
            <person name="Mlenga V."/>
            <person name="Montmayeur A."/>
            <person name="Mulrain L."/>
            <person name="Navidi A."/>
            <person name="Naylor J."/>
            <person name="Negash T."/>
            <person name="Nguyen T."/>
            <person name="Nguyen N."/>
            <person name="Nicol R."/>
            <person name="Norbu C."/>
            <person name="Norbu N."/>
            <person name="Novod N."/>
            <person name="O'Neill B."/>
            <person name="Osman S."/>
            <person name="Markiewicz E."/>
            <person name="Oyono O.L."/>
            <person name="Patti C."/>
            <person name="Phunkhang P."/>
            <person name="Pierre F."/>
            <person name="Priest M."/>
            <person name="Raghuraman S."/>
            <person name="Rege F."/>
            <person name="Reyes R."/>
            <person name="Rise C."/>
            <person name="Rogov P."/>
            <person name="Ross K."/>
            <person name="Ryan E."/>
            <person name="Settipalli S."/>
            <person name="Shea T."/>
            <person name="Sherpa N."/>
            <person name="Shi L."/>
            <person name="Shih D."/>
            <person name="Sparrow T."/>
            <person name="Spaulding J."/>
            <person name="Stalker J."/>
            <person name="Stange-Thomann N."/>
            <person name="Stavropoulos S."/>
            <person name="Stone C."/>
            <person name="Strader C."/>
            <person name="Tesfaye S."/>
            <person name="Thomson T."/>
            <person name="Thoulutsang Y."/>
            <person name="Thoulutsang D."/>
            <person name="Topham K."/>
            <person name="Topping I."/>
            <person name="Tsamla T."/>
            <person name="Vassiliev H."/>
            <person name="Vo A."/>
            <person name="Wangchuk T."/>
            <person name="Wangdi T."/>
            <person name="Weiand M."/>
            <person name="Wilkinson J."/>
            <person name="Wilson A."/>
            <person name="Yadav S."/>
            <person name="Young G."/>
            <person name="Yu Q."/>
            <person name="Zembek L."/>
            <person name="Zhong D."/>
            <person name="Zimmer A."/>
            <person name="Zwirko Z."/>
            <person name="Jaffe D.B."/>
            <person name="Alvarez P."/>
            <person name="Brockman W."/>
            <person name="Butler J."/>
            <person name="Chin C."/>
            <person name="Gnerre S."/>
            <person name="MacCallum I."/>
            <person name="Graves J.A."/>
            <person name="Ponting C.P."/>
            <person name="Breen M."/>
            <person name="Samollow P.B."/>
            <person name="Lander E.S."/>
            <person name="Lindblad-Toh K."/>
        </authorList>
    </citation>
    <scope>NUCLEOTIDE SEQUENCE [LARGE SCALE GENOMIC DNA]</scope>
</reference>
<dbReference type="FunCoup" id="F7FM86">
    <property type="interactions" value="381"/>
</dbReference>
<dbReference type="InParanoid" id="F7FM86"/>
<keyword evidence="9" id="KW-0732">Signal</keyword>
<reference evidence="10" key="3">
    <citation type="submission" date="2025-09" db="UniProtKB">
        <authorList>
            <consortium name="Ensembl"/>
        </authorList>
    </citation>
    <scope>IDENTIFICATION</scope>
</reference>
<dbReference type="Pfam" id="PF09815">
    <property type="entry name" value="XK-related"/>
    <property type="match status" value="1"/>
</dbReference>
<evidence type="ECO:0000256" key="3">
    <source>
        <dbReference type="ARBA" id="ARBA00022475"/>
    </source>
</evidence>
<feature type="region of interest" description="Disordered" evidence="8">
    <location>
        <begin position="467"/>
        <end position="488"/>
    </location>
</feature>
<keyword evidence="6 7" id="KW-0472">Membrane</keyword>
<feature type="region of interest" description="Disordered" evidence="8">
    <location>
        <begin position="697"/>
        <end position="719"/>
    </location>
</feature>
<dbReference type="GeneTree" id="ENSGT01140000282533"/>
<feature type="transmembrane region" description="Helical" evidence="7">
    <location>
        <begin position="176"/>
        <end position="201"/>
    </location>
</feature>
<feature type="transmembrane region" description="Helical" evidence="7">
    <location>
        <begin position="207"/>
        <end position="225"/>
    </location>
</feature>
<evidence type="ECO:0000313" key="11">
    <source>
        <dbReference type="Proteomes" id="UP000002280"/>
    </source>
</evidence>
<dbReference type="eggNOG" id="KOG4790">
    <property type="taxonomic scope" value="Eukaryota"/>
</dbReference>
<keyword evidence="5 7" id="KW-1133">Transmembrane helix</keyword>
<evidence type="ECO:0000256" key="1">
    <source>
        <dbReference type="ARBA" id="ARBA00004651"/>
    </source>
</evidence>
<evidence type="ECO:0000256" key="4">
    <source>
        <dbReference type="ARBA" id="ARBA00022692"/>
    </source>
</evidence>
<protein>
    <recommendedName>
        <fullName evidence="7">XK-related protein</fullName>
    </recommendedName>
</protein>
<dbReference type="Proteomes" id="UP000002280">
    <property type="component" value="Chromosome 1"/>
</dbReference>
<evidence type="ECO:0000256" key="8">
    <source>
        <dbReference type="SAM" id="MobiDB-lite"/>
    </source>
</evidence>
<dbReference type="OrthoDB" id="6348184at2759"/>
<dbReference type="AlphaFoldDB" id="F7FM86"/>
<evidence type="ECO:0000313" key="10">
    <source>
        <dbReference type="Ensembl" id="ENSMODP00000028839.2"/>
    </source>
</evidence>
<dbReference type="Ensembl" id="ENSMODT00000030417.2">
    <property type="protein sequence ID" value="ENSMODP00000028839.2"/>
    <property type="gene ID" value="ENSMODG00000012058.3"/>
</dbReference>
<feature type="transmembrane region" description="Helical" evidence="7">
    <location>
        <begin position="34"/>
        <end position="57"/>
    </location>
</feature>
<accession>F7FM86</accession>
<evidence type="ECO:0000256" key="9">
    <source>
        <dbReference type="SAM" id="SignalP"/>
    </source>
</evidence>
<name>F7FM86_MONDO</name>
<keyword evidence="4 7" id="KW-0812">Transmembrane</keyword>
<feature type="transmembrane region" description="Helical" evidence="7">
    <location>
        <begin position="298"/>
        <end position="317"/>
    </location>
</feature>
<evidence type="ECO:0000256" key="6">
    <source>
        <dbReference type="ARBA" id="ARBA00023136"/>
    </source>
</evidence>
<proteinExistence type="inferred from homology"/>
<keyword evidence="11" id="KW-1185">Reference proteome</keyword>